<dbReference type="AlphaFoldDB" id="A0A8J7WAH0"/>
<reference evidence="1" key="1">
    <citation type="submission" date="2014-12" db="EMBL/GenBank/DDBJ databases">
        <authorList>
            <person name="Huang H.-H."/>
            <person name="Chen S.-C."/>
            <person name="Lai M.-C."/>
        </authorList>
    </citation>
    <scope>NUCLEOTIDE SEQUENCE</scope>
    <source>
        <strain evidence="1">K1F9705b</strain>
    </source>
</reference>
<gene>
    <name evidence="1" type="ORF">RJ53_06140</name>
</gene>
<organism evidence="1 2">
    <name type="scientific">Methanocalculus chunghsingensis</name>
    <dbReference type="NCBI Taxonomy" id="156457"/>
    <lineage>
        <taxon>Archaea</taxon>
        <taxon>Methanobacteriati</taxon>
        <taxon>Methanobacteriota</taxon>
        <taxon>Stenosarchaea group</taxon>
        <taxon>Methanomicrobia</taxon>
        <taxon>Methanomicrobiales</taxon>
        <taxon>Methanocalculaceae</taxon>
        <taxon>Methanocalculus</taxon>
    </lineage>
</organism>
<dbReference type="Gene3D" id="2.20.25.10">
    <property type="match status" value="1"/>
</dbReference>
<keyword evidence="2" id="KW-1185">Reference proteome</keyword>
<protein>
    <recommendedName>
        <fullName evidence="3">Trm112 family protein</fullName>
    </recommendedName>
</protein>
<accession>A0A8J7WAH0</accession>
<evidence type="ECO:0008006" key="3">
    <source>
        <dbReference type="Google" id="ProtNLM"/>
    </source>
</evidence>
<evidence type="ECO:0000313" key="1">
    <source>
        <dbReference type="EMBL" id="MBR1369097.1"/>
    </source>
</evidence>
<dbReference type="RefSeq" id="WP_211530778.1">
    <property type="nucleotide sequence ID" value="NZ_JWHL01000008.1"/>
</dbReference>
<dbReference type="InterPro" id="IPR005651">
    <property type="entry name" value="Trm112-like"/>
</dbReference>
<name>A0A8J7WAH0_9EURY</name>
<dbReference type="SUPFAM" id="SSF158997">
    <property type="entry name" value="Trm112p-like"/>
    <property type="match status" value="1"/>
</dbReference>
<comment type="caution">
    <text evidence="1">The sequence shown here is derived from an EMBL/GenBank/DDBJ whole genome shotgun (WGS) entry which is preliminary data.</text>
</comment>
<evidence type="ECO:0000313" key="2">
    <source>
        <dbReference type="Proteomes" id="UP000730161"/>
    </source>
</evidence>
<sequence length="61" mass="6803">MKRWLMDILCCPVCKGEIELSVTEEDGEEIMEGSLRCPACSVDYPIHEGIPNLLPPEPEGE</sequence>
<dbReference type="Proteomes" id="UP000730161">
    <property type="component" value="Unassembled WGS sequence"/>
</dbReference>
<dbReference type="OrthoDB" id="6467at2157"/>
<dbReference type="Pfam" id="PF03966">
    <property type="entry name" value="Trm112p"/>
    <property type="match status" value="1"/>
</dbReference>
<proteinExistence type="predicted"/>
<dbReference type="EMBL" id="JWHL01000008">
    <property type="protein sequence ID" value="MBR1369097.1"/>
    <property type="molecule type" value="Genomic_DNA"/>
</dbReference>
<dbReference type="NCBIfam" id="NF038101">
    <property type="entry name" value="Trm112_arch"/>
    <property type="match status" value="1"/>
</dbReference>